<evidence type="ECO:0008006" key="3">
    <source>
        <dbReference type="Google" id="ProtNLM"/>
    </source>
</evidence>
<organism evidence="1 2">
    <name type="scientific">Paenibacillus mucilaginosus K02</name>
    <dbReference type="NCBI Taxonomy" id="997761"/>
    <lineage>
        <taxon>Bacteria</taxon>
        <taxon>Bacillati</taxon>
        <taxon>Bacillota</taxon>
        <taxon>Bacilli</taxon>
        <taxon>Bacillales</taxon>
        <taxon>Paenibacillaceae</taxon>
        <taxon>Paenibacillus</taxon>
    </lineage>
</organism>
<reference evidence="1 2" key="1">
    <citation type="submission" date="2013-06" db="EMBL/GenBank/DDBJ databases">
        <title>Complete genome sequence of Paenibacillus mucilaginosus K02.</title>
        <authorList>
            <person name="Xiao B."/>
            <person name="Sun L."/>
            <person name="Xiao L."/>
            <person name="Lian B."/>
        </authorList>
    </citation>
    <scope>NUCLEOTIDE SEQUENCE [LARGE SCALE GENOMIC DNA]</scope>
    <source>
        <strain evidence="1 2">K02</strain>
    </source>
</reference>
<dbReference type="HOGENOM" id="CLU_2233847_0_0_9"/>
<evidence type="ECO:0000313" key="1">
    <source>
        <dbReference type="EMBL" id="AFH63723.1"/>
    </source>
</evidence>
<protein>
    <recommendedName>
        <fullName evidence="3">Calcium-binding protein</fullName>
    </recommendedName>
</protein>
<dbReference type="InterPro" id="IPR011049">
    <property type="entry name" value="Serralysin-like_metalloprot_C"/>
</dbReference>
<dbReference type="InterPro" id="IPR001343">
    <property type="entry name" value="Hemolysn_Ca-bd"/>
</dbReference>
<dbReference type="Pfam" id="PF00353">
    <property type="entry name" value="HemolysinCabind"/>
    <property type="match status" value="2"/>
</dbReference>
<sequence length="105" mass="11139">MTIGQAPKLVFGTRGSDRIEASKEGRDRIFAIDGDDRIVVREGSGLTDLHGGLGNDKFEVAGDRTTAYGEGGDDLLSVSSAANRIYGNKGNDTLEVAGREKVKIL</sequence>
<dbReference type="RefSeq" id="WP_014651852.1">
    <property type="nucleotide sequence ID" value="NC_017672.3"/>
</dbReference>
<evidence type="ECO:0000313" key="2">
    <source>
        <dbReference type="Proteomes" id="UP000007392"/>
    </source>
</evidence>
<name>I0BMX6_9BACL</name>
<dbReference type="OrthoDB" id="423072at2"/>
<dbReference type="PRINTS" id="PR00313">
    <property type="entry name" value="CABNDNGRPT"/>
</dbReference>
<dbReference type="Gene3D" id="2.160.20.160">
    <property type="match status" value="1"/>
</dbReference>
<dbReference type="SUPFAM" id="SSF51120">
    <property type="entry name" value="beta-Roll"/>
    <property type="match status" value="1"/>
</dbReference>
<dbReference type="AlphaFoldDB" id="I0BMX6"/>
<dbReference type="EMBL" id="CP003422">
    <property type="protein sequence ID" value="AFH63723.1"/>
    <property type="molecule type" value="Genomic_DNA"/>
</dbReference>
<proteinExistence type="predicted"/>
<dbReference type="GO" id="GO:0005509">
    <property type="term" value="F:calcium ion binding"/>
    <property type="evidence" value="ECO:0007669"/>
    <property type="project" value="InterPro"/>
</dbReference>
<dbReference type="PATRIC" id="fig|997761.3.peg.4767"/>
<accession>I0BMX6</accession>
<gene>
    <name evidence="1" type="ORF">B2K_24060</name>
</gene>
<dbReference type="KEGG" id="pmw:B2K_24060"/>
<dbReference type="Proteomes" id="UP000007392">
    <property type="component" value="Chromosome"/>
</dbReference>